<dbReference type="Pfam" id="PF15858">
    <property type="entry name" value="LCE6A"/>
    <property type="match status" value="1"/>
</dbReference>
<keyword evidence="3" id="KW-1185">Reference proteome</keyword>
<evidence type="ECO:0000256" key="1">
    <source>
        <dbReference type="SAM" id="MobiDB-lite"/>
    </source>
</evidence>
<comment type="caution">
    <text evidence="2">The sequence shown here is derived from an EMBL/GenBank/DDBJ whole genome shotgun (WGS) entry which is preliminary data.</text>
</comment>
<accession>A0A7J7EKU4</accession>
<feature type="region of interest" description="Disordered" evidence="1">
    <location>
        <begin position="37"/>
        <end position="68"/>
    </location>
</feature>
<name>A0A7J7EKU4_DICBM</name>
<protein>
    <recommendedName>
        <fullName evidence="4">Late cornified envelope protein 6A</fullName>
    </recommendedName>
</protein>
<organism evidence="2 3">
    <name type="scientific">Diceros bicornis minor</name>
    <name type="common">South-central black rhinoceros</name>
    <dbReference type="NCBI Taxonomy" id="77932"/>
    <lineage>
        <taxon>Eukaryota</taxon>
        <taxon>Metazoa</taxon>
        <taxon>Chordata</taxon>
        <taxon>Craniata</taxon>
        <taxon>Vertebrata</taxon>
        <taxon>Euteleostomi</taxon>
        <taxon>Mammalia</taxon>
        <taxon>Eutheria</taxon>
        <taxon>Laurasiatheria</taxon>
        <taxon>Perissodactyla</taxon>
        <taxon>Rhinocerotidae</taxon>
        <taxon>Diceros</taxon>
    </lineage>
</organism>
<evidence type="ECO:0000313" key="2">
    <source>
        <dbReference type="EMBL" id="KAF5916244.1"/>
    </source>
</evidence>
<reference evidence="2 3" key="1">
    <citation type="journal article" date="2020" name="Mol. Biol. Evol.">
        <title>Interspecific Gene Flow and the Evolution of Specialization in Black and White Rhinoceros.</title>
        <authorList>
            <person name="Moodley Y."/>
            <person name="Westbury M.V."/>
            <person name="Russo I.M."/>
            <person name="Gopalakrishnan S."/>
            <person name="Rakotoarivelo A."/>
            <person name="Olsen R.A."/>
            <person name="Prost S."/>
            <person name="Tunstall T."/>
            <person name="Ryder O.A."/>
            <person name="Dalen L."/>
            <person name="Bruford M.W."/>
        </authorList>
    </citation>
    <scope>NUCLEOTIDE SEQUENCE [LARGE SCALE GENOMIC DNA]</scope>
    <source>
        <strain evidence="2">SBR-YM</strain>
        <tissue evidence="2">Skin</tissue>
    </source>
</reference>
<dbReference type="PROSITE" id="PS51257">
    <property type="entry name" value="PROKAR_LIPOPROTEIN"/>
    <property type="match status" value="1"/>
</dbReference>
<gene>
    <name evidence="2" type="ORF">HPG69_010605</name>
</gene>
<dbReference type="AlphaFoldDB" id="A0A7J7EKU4"/>
<dbReference type="InterPro" id="IPR031716">
    <property type="entry name" value="LCE6A"/>
</dbReference>
<evidence type="ECO:0008006" key="4">
    <source>
        <dbReference type="Google" id="ProtNLM"/>
    </source>
</evidence>
<evidence type="ECO:0000313" key="3">
    <source>
        <dbReference type="Proteomes" id="UP000551758"/>
    </source>
</evidence>
<sequence length="104" mass="11349">MSQQKQKHWEPPSAPHCSPLQYPNPSLASCSAPCCAPTSGGCGSGSQRPRDQSPASPRRTRRKPRCISGGTTYHIKEEECPGISTLISDRFSLSFFDGQRNRGD</sequence>
<dbReference type="Proteomes" id="UP000551758">
    <property type="component" value="Unassembled WGS sequence"/>
</dbReference>
<proteinExistence type="predicted"/>
<dbReference type="EMBL" id="JACDTQ010002740">
    <property type="protein sequence ID" value="KAF5916244.1"/>
    <property type="molecule type" value="Genomic_DNA"/>
</dbReference>